<dbReference type="EMBL" id="JAUSUO010000005">
    <property type="protein sequence ID" value="MDQ0343527.1"/>
    <property type="molecule type" value="Genomic_DNA"/>
</dbReference>
<keyword evidence="1" id="KW-1133">Transmembrane helix</keyword>
<accession>A0ABU0D544</accession>
<name>A0ABU0D544_9BACI</name>
<keyword evidence="1" id="KW-0472">Membrane</keyword>
<reference evidence="2 3" key="1">
    <citation type="submission" date="2023-07" db="EMBL/GenBank/DDBJ databases">
        <title>Genomic Encyclopedia of Type Strains, Phase IV (KMG-IV): sequencing the most valuable type-strain genomes for metagenomic binning, comparative biology and taxonomic classification.</title>
        <authorList>
            <person name="Goeker M."/>
        </authorList>
    </citation>
    <scope>NUCLEOTIDE SEQUENCE [LARGE SCALE GENOMIC DNA]</scope>
    <source>
        <strain evidence="2 3">DSM 27848</strain>
    </source>
</reference>
<evidence type="ECO:0000313" key="2">
    <source>
        <dbReference type="EMBL" id="MDQ0343527.1"/>
    </source>
</evidence>
<gene>
    <name evidence="2" type="ORF">J2S14_002342</name>
</gene>
<evidence type="ECO:0000256" key="1">
    <source>
        <dbReference type="SAM" id="Phobius"/>
    </source>
</evidence>
<evidence type="ECO:0008006" key="4">
    <source>
        <dbReference type="Google" id="ProtNLM"/>
    </source>
</evidence>
<organism evidence="2 3">
    <name type="scientific">Lederbergia wuyishanensis</name>
    <dbReference type="NCBI Taxonomy" id="1347903"/>
    <lineage>
        <taxon>Bacteria</taxon>
        <taxon>Bacillati</taxon>
        <taxon>Bacillota</taxon>
        <taxon>Bacilli</taxon>
        <taxon>Bacillales</taxon>
        <taxon>Bacillaceae</taxon>
        <taxon>Lederbergia</taxon>
    </lineage>
</organism>
<sequence length="198" mass="23212">MDKQLLNGKRFPRYELNNEQRSRILEQLNSNSSIQKHRISSYRFMPILSGLALLIIFTVISAYSYSLIKGENLFRLGAGNNPYENFTIDLPSNVNMEKQEDGTIWFIRNGEYVGGLKVVTEKEMNMNIESVFETEEMDGMPYPTIRKLNHVKTDIAIQINHFYVNIDGKTEKYDVYFHWPAFELKEAIEIMRSFQIHE</sequence>
<protein>
    <recommendedName>
        <fullName evidence="4">DUF4367 domain-containing protein</fullName>
    </recommendedName>
</protein>
<comment type="caution">
    <text evidence="2">The sequence shown here is derived from an EMBL/GenBank/DDBJ whole genome shotgun (WGS) entry which is preliminary data.</text>
</comment>
<feature type="transmembrane region" description="Helical" evidence="1">
    <location>
        <begin position="44"/>
        <end position="65"/>
    </location>
</feature>
<keyword evidence="1" id="KW-0812">Transmembrane</keyword>
<dbReference type="RefSeq" id="WP_244683214.1">
    <property type="nucleotide sequence ID" value="NZ_JALIRM010000015.1"/>
</dbReference>
<proteinExistence type="predicted"/>
<evidence type="ECO:0000313" key="3">
    <source>
        <dbReference type="Proteomes" id="UP001232343"/>
    </source>
</evidence>
<dbReference type="Proteomes" id="UP001232343">
    <property type="component" value="Unassembled WGS sequence"/>
</dbReference>
<keyword evidence="3" id="KW-1185">Reference proteome</keyword>